<dbReference type="EMBL" id="GL379824">
    <property type="protein sequence ID" value="EGT48971.1"/>
    <property type="molecule type" value="Genomic_DNA"/>
</dbReference>
<dbReference type="Proteomes" id="UP000008068">
    <property type="component" value="Unassembled WGS sequence"/>
</dbReference>
<sequence length="260" mass="29390">MASDSEYSSGGETHHSQPPSLRRQKKIKTQQTLQQAEQSLYLKIVGPAKARVTNVTEEADRLLETGQTIADTLSKLTPNMESRPETLKSADSFLLEAKRTVHNLCSLYNYVDVILRDISMNESPFKDRYLAEAYTLIAKANPHVLAKQLHEMIFSLEAQLKELGYPLTSYVPPEDDESEPIHTMEHDMKLTCENNGLSNEPLITQKSPSNLEQTRKILEPEEEVKSLQRQSEKQQIHAVLNEQDSSHASILHEQQIPGSD</sequence>
<evidence type="ECO:0000313" key="3">
    <source>
        <dbReference type="Proteomes" id="UP000008068"/>
    </source>
</evidence>
<proteinExistence type="predicted"/>
<gene>
    <name evidence="2" type="ORF">CAEBREN_24663</name>
</gene>
<accession>G0N0D9</accession>
<dbReference type="HOGENOM" id="CLU_1070510_0_0_1"/>
<name>G0N0D9_CAEBE</name>
<feature type="region of interest" description="Disordered" evidence="1">
    <location>
        <begin position="1"/>
        <end position="32"/>
    </location>
</feature>
<evidence type="ECO:0000256" key="1">
    <source>
        <dbReference type="SAM" id="MobiDB-lite"/>
    </source>
</evidence>
<dbReference type="AlphaFoldDB" id="G0N0D9"/>
<feature type="region of interest" description="Disordered" evidence="1">
    <location>
        <begin position="223"/>
        <end position="260"/>
    </location>
</feature>
<evidence type="ECO:0000313" key="2">
    <source>
        <dbReference type="EMBL" id="EGT48971.1"/>
    </source>
</evidence>
<dbReference type="InParanoid" id="G0N0D9"/>
<feature type="compositionally biased region" description="Basic and acidic residues" evidence="1">
    <location>
        <begin position="223"/>
        <end position="235"/>
    </location>
</feature>
<reference evidence="3" key="1">
    <citation type="submission" date="2011-07" db="EMBL/GenBank/DDBJ databases">
        <authorList>
            <consortium name="Caenorhabditis brenneri Sequencing and Analysis Consortium"/>
            <person name="Wilson R.K."/>
        </authorList>
    </citation>
    <scope>NUCLEOTIDE SEQUENCE [LARGE SCALE GENOMIC DNA]</scope>
    <source>
        <strain evidence="3">PB2801</strain>
    </source>
</reference>
<feature type="compositionally biased region" description="Polar residues" evidence="1">
    <location>
        <begin position="1"/>
        <end position="19"/>
    </location>
</feature>
<keyword evidence="3" id="KW-1185">Reference proteome</keyword>
<protein>
    <submittedName>
        <fullName evidence="2">Uncharacterized protein</fullName>
    </submittedName>
</protein>
<organism evidence="3">
    <name type="scientific">Caenorhabditis brenneri</name>
    <name type="common">Nematode worm</name>
    <dbReference type="NCBI Taxonomy" id="135651"/>
    <lineage>
        <taxon>Eukaryota</taxon>
        <taxon>Metazoa</taxon>
        <taxon>Ecdysozoa</taxon>
        <taxon>Nematoda</taxon>
        <taxon>Chromadorea</taxon>
        <taxon>Rhabditida</taxon>
        <taxon>Rhabditina</taxon>
        <taxon>Rhabditomorpha</taxon>
        <taxon>Rhabditoidea</taxon>
        <taxon>Rhabditidae</taxon>
        <taxon>Peloderinae</taxon>
        <taxon>Caenorhabditis</taxon>
    </lineage>
</organism>